<sequence length="125" mass="14455">MYESIQDAIILTNLHNTYKLLYSSSRTRPVDEKSLSKNLNEKKQDAQLQSRNRALFYFASEKKYSLNSKICSMCKKTGNIRENTSSLAIGAVLVHRLAEWSEIPIDHASTSFNSHQENYSQYMRE</sequence>
<dbReference type="Proteomes" id="UP000031668">
    <property type="component" value="Unassembled WGS sequence"/>
</dbReference>
<protein>
    <submittedName>
        <fullName evidence="1">Uncharacterized protein</fullName>
    </submittedName>
</protein>
<reference evidence="1 2" key="1">
    <citation type="journal article" date="2014" name="Genome Biol. Evol.">
        <title>The genome of the myxosporean Thelohanellus kitauei shows adaptations to nutrient acquisition within its fish host.</title>
        <authorList>
            <person name="Yang Y."/>
            <person name="Xiong J."/>
            <person name="Zhou Z."/>
            <person name="Huo F."/>
            <person name="Miao W."/>
            <person name="Ran C."/>
            <person name="Liu Y."/>
            <person name="Zhang J."/>
            <person name="Feng J."/>
            <person name="Wang M."/>
            <person name="Wang M."/>
            <person name="Wang L."/>
            <person name="Yao B."/>
        </authorList>
    </citation>
    <scope>NUCLEOTIDE SEQUENCE [LARGE SCALE GENOMIC DNA]</scope>
    <source>
        <strain evidence="1">Wuqing</strain>
    </source>
</reference>
<accession>A0A0C2IV34</accession>
<comment type="caution">
    <text evidence="1">The sequence shown here is derived from an EMBL/GenBank/DDBJ whole genome shotgun (WGS) entry which is preliminary data.</text>
</comment>
<dbReference type="EMBL" id="JWZT01002504">
    <property type="protein sequence ID" value="KII69234.1"/>
    <property type="molecule type" value="Genomic_DNA"/>
</dbReference>
<evidence type="ECO:0000313" key="2">
    <source>
        <dbReference type="Proteomes" id="UP000031668"/>
    </source>
</evidence>
<dbReference type="AlphaFoldDB" id="A0A0C2IV34"/>
<proteinExistence type="predicted"/>
<name>A0A0C2IV34_THEKT</name>
<keyword evidence="2" id="KW-1185">Reference proteome</keyword>
<evidence type="ECO:0000313" key="1">
    <source>
        <dbReference type="EMBL" id="KII69234.1"/>
    </source>
</evidence>
<organism evidence="1 2">
    <name type="scientific">Thelohanellus kitauei</name>
    <name type="common">Myxosporean</name>
    <dbReference type="NCBI Taxonomy" id="669202"/>
    <lineage>
        <taxon>Eukaryota</taxon>
        <taxon>Metazoa</taxon>
        <taxon>Cnidaria</taxon>
        <taxon>Myxozoa</taxon>
        <taxon>Myxosporea</taxon>
        <taxon>Bivalvulida</taxon>
        <taxon>Platysporina</taxon>
        <taxon>Myxobolidae</taxon>
        <taxon>Thelohanellus</taxon>
    </lineage>
</organism>
<gene>
    <name evidence="1" type="ORF">RF11_04006</name>
</gene>